<dbReference type="EMBL" id="RKIK01000003">
    <property type="protein sequence ID" value="ROV62141.1"/>
    <property type="molecule type" value="Genomic_DNA"/>
</dbReference>
<dbReference type="AlphaFoldDB" id="A0A3N3E5X8"/>
<dbReference type="Proteomes" id="UP000278792">
    <property type="component" value="Unassembled WGS sequence"/>
</dbReference>
<sequence>MSKLKIIFLSLVVIAAAVAAWVFIPTHTSLGPQIASIPIGNDLTLVGHKIASTEKKLNKLNQYFLIANGAEIGDQEPVLTTSDQFLRVESVKDNTFTLSVKGRIEQYRNDIWVEKSDGTVHHWLISLDSSYVR</sequence>
<evidence type="ECO:0000313" key="2">
    <source>
        <dbReference type="Proteomes" id="UP000278792"/>
    </source>
</evidence>
<name>A0A3N3E5X8_9VIBR</name>
<evidence type="ECO:0000313" key="1">
    <source>
        <dbReference type="EMBL" id="ROV62141.1"/>
    </source>
</evidence>
<accession>A0A3N3E5X8</accession>
<gene>
    <name evidence="1" type="ORF">EGH82_01930</name>
</gene>
<dbReference type="RefSeq" id="WP_123780232.1">
    <property type="nucleotide sequence ID" value="NZ_RKIK01000003.1"/>
</dbReference>
<reference evidence="1 2" key="1">
    <citation type="submission" date="2018-11" db="EMBL/GenBank/DDBJ databases">
        <title>Vibrio ponticus strain CAIM 1751 pathogenic for the snapper Lutjanus guttatus.</title>
        <authorList>
            <person name="Soto-Rodriguez S."/>
            <person name="Lozano-Olvera R."/>
            <person name="Gomez-Gil B."/>
        </authorList>
    </citation>
    <scope>NUCLEOTIDE SEQUENCE [LARGE SCALE GENOMIC DNA]</scope>
    <source>
        <strain evidence="1 2">CAIM 1751</strain>
    </source>
</reference>
<proteinExistence type="predicted"/>
<comment type="caution">
    <text evidence="1">The sequence shown here is derived from an EMBL/GenBank/DDBJ whole genome shotgun (WGS) entry which is preliminary data.</text>
</comment>
<organism evidence="1 2">
    <name type="scientific">Vibrio ponticus</name>
    <dbReference type="NCBI Taxonomy" id="265668"/>
    <lineage>
        <taxon>Bacteria</taxon>
        <taxon>Pseudomonadati</taxon>
        <taxon>Pseudomonadota</taxon>
        <taxon>Gammaproteobacteria</taxon>
        <taxon>Vibrionales</taxon>
        <taxon>Vibrionaceae</taxon>
        <taxon>Vibrio</taxon>
    </lineage>
</organism>
<protein>
    <submittedName>
        <fullName evidence="1">Uncharacterized protein</fullName>
    </submittedName>
</protein>